<dbReference type="PANTHER" id="PTHR48112:SF22">
    <property type="entry name" value="MITOCHONDRIAL TRANSCRIPTION FACTOR A, ISOFORM B"/>
    <property type="match status" value="1"/>
</dbReference>
<evidence type="ECO:0000259" key="4">
    <source>
        <dbReference type="PROSITE" id="PS50118"/>
    </source>
</evidence>
<feature type="compositionally biased region" description="Basic residues" evidence="3">
    <location>
        <begin position="78"/>
        <end position="91"/>
    </location>
</feature>
<evidence type="ECO:0000313" key="6">
    <source>
        <dbReference type="Proteomes" id="UP000016932"/>
    </source>
</evidence>
<evidence type="ECO:0000256" key="2">
    <source>
        <dbReference type="PROSITE-ProRule" id="PRU00267"/>
    </source>
</evidence>
<dbReference type="SUPFAM" id="SSF47095">
    <property type="entry name" value="HMG-box"/>
    <property type="match status" value="2"/>
</dbReference>
<dbReference type="KEGG" id="pfj:MYCFIDRAFT_213435"/>
<feature type="DNA-binding region" description="HMG box" evidence="2">
    <location>
        <begin position="251"/>
        <end position="317"/>
    </location>
</feature>
<evidence type="ECO:0000256" key="1">
    <source>
        <dbReference type="ARBA" id="ARBA00023125"/>
    </source>
</evidence>
<dbReference type="EMBL" id="KB446555">
    <property type="protein sequence ID" value="EME88870.1"/>
    <property type="molecule type" value="Genomic_DNA"/>
</dbReference>
<dbReference type="VEuPathDB" id="FungiDB:MYCFIDRAFT_213435"/>
<keyword evidence="2" id="KW-0539">Nucleus</keyword>
<feature type="compositionally biased region" description="Basic residues" evidence="3">
    <location>
        <begin position="55"/>
        <end position="65"/>
    </location>
</feature>
<reference evidence="5 6" key="1">
    <citation type="journal article" date="2012" name="PLoS Pathog.">
        <title>Diverse lifestyles and strategies of plant pathogenesis encoded in the genomes of eighteen Dothideomycetes fungi.</title>
        <authorList>
            <person name="Ohm R.A."/>
            <person name="Feau N."/>
            <person name="Henrissat B."/>
            <person name="Schoch C.L."/>
            <person name="Horwitz B.A."/>
            <person name="Barry K.W."/>
            <person name="Condon B.J."/>
            <person name="Copeland A.C."/>
            <person name="Dhillon B."/>
            <person name="Glaser F."/>
            <person name="Hesse C.N."/>
            <person name="Kosti I."/>
            <person name="LaButti K."/>
            <person name="Lindquist E.A."/>
            <person name="Lucas S."/>
            <person name="Salamov A.A."/>
            <person name="Bradshaw R.E."/>
            <person name="Ciuffetti L."/>
            <person name="Hamelin R.C."/>
            <person name="Kema G.H.J."/>
            <person name="Lawrence C."/>
            <person name="Scott J.A."/>
            <person name="Spatafora J.W."/>
            <person name="Turgeon B.G."/>
            <person name="de Wit P.J.G.M."/>
            <person name="Zhong S."/>
            <person name="Goodwin S.B."/>
            <person name="Grigoriev I.V."/>
        </authorList>
    </citation>
    <scope>NUCLEOTIDE SEQUENCE [LARGE SCALE GENOMIC DNA]</scope>
    <source>
        <strain evidence="5 6">CIRAD86</strain>
    </source>
</reference>
<dbReference type="Gene3D" id="1.10.30.10">
    <property type="entry name" value="High mobility group box domain"/>
    <property type="match status" value="2"/>
</dbReference>
<dbReference type="GO" id="GO:0005634">
    <property type="term" value="C:nucleus"/>
    <property type="evidence" value="ECO:0007669"/>
    <property type="project" value="UniProtKB-UniRule"/>
</dbReference>
<dbReference type="AlphaFoldDB" id="N1Q7W1"/>
<evidence type="ECO:0000313" key="5">
    <source>
        <dbReference type="EMBL" id="EME88870.1"/>
    </source>
</evidence>
<dbReference type="PANTHER" id="PTHR48112">
    <property type="entry name" value="HIGH MOBILITY GROUP PROTEIN DSP1"/>
    <property type="match status" value="1"/>
</dbReference>
<dbReference type="RefSeq" id="XP_007921738.1">
    <property type="nucleotide sequence ID" value="XM_007923547.1"/>
</dbReference>
<dbReference type="Pfam" id="PF00505">
    <property type="entry name" value="HMG_box"/>
    <property type="match status" value="1"/>
</dbReference>
<feature type="domain" description="HMG box" evidence="4">
    <location>
        <begin position="251"/>
        <end position="317"/>
    </location>
</feature>
<feature type="DNA-binding region" description="HMG box" evidence="2">
    <location>
        <begin position="146"/>
        <end position="213"/>
    </location>
</feature>
<dbReference type="OrthoDB" id="1919336at2759"/>
<dbReference type="SMART" id="SM00398">
    <property type="entry name" value="HMG"/>
    <property type="match status" value="2"/>
</dbReference>
<keyword evidence="1 2" id="KW-0238">DNA-binding</keyword>
<dbReference type="InterPro" id="IPR050342">
    <property type="entry name" value="HMGB"/>
</dbReference>
<dbReference type="GO" id="GO:0003677">
    <property type="term" value="F:DNA binding"/>
    <property type="evidence" value="ECO:0007669"/>
    <property type="project" value="UniProtKB-UniRule"/>
</dbReference>
<dbReference type="CDD" id="cd00084">
    <property type="entry name" value="HMG-box_SF"/>
    <property type="match status" value="1"/>
</dbReference>
<dbReference type="Pfam" id="PF09011">
    <property type="entry name" value="HMG_box_2"/>
    <property type="match status" value="1"/>
</dbReference>
<sequence length="333" mass="36828">MLGRVLVRFPARLPRSLPLLQPNHGLKPKISIILPIRTYATPGRPKSVVGEPSRPVKRNVKKGAAKPRDASSAASKKLASKKLASKKRTTTRAKTPEQKAAQAEKQAAQKAALAKRKAAQKAASQATAEKEKLQELKKAALDPPKQKTGVNAYITFFAEKAAGSSVSDKVNFAERSKNIGAEWKNISATDREHYNHLSHTKAAEQQATFKRWVESHTPTQIQKANEARAQLRRKLPSQKHKWAKIPDERVPKRPTGSFAQFNTNRRHSGDFQGISLSDSTKLLAQEWKALSPSEKEKYEKIYKDDLQRYVSEYSTVFGHPPANSGASEATAAA</sequence>
<dbReference type="PROSITE" id="PS50118">
    <property type="entry name" value="HMG_BOX_2"/>
    <property type="match status" value="2"/>
</dbReference>
<feature type="region of interest" description="Disordered" evidence="3">
    <location>
        <begin position="233"/>
        <end position="272"/>
    </location>
</feature>
<accession>N1Q7W1</accession>
<feature type="compositionally biased region" description="Low complexity" evidence="3">
    <location>
        <begin position="98"/>
        <end position="112"/>
    </location>
</feature>
<dbReference type="InterPro" id="IPR036910">
    <property type="entry name" value="HMG_box_dom_sf"/>
</dbReference>
<name>N1Q7W1_PSEFD</name>
<dbReference type="GeneID" id="19337920"/>
<dbReference type="STRING" id="383855.N1Q7W1"/>
<evidence type="ECO:0000256" key="3">
    <source>
        <dbReference type="SAM" id="MobiDB-lite"/>
    </source>
</evidence>
<organism evidence="5 6">
    <name type="scientific">Pseudocercospora fijiensis (strain CIRAD86)</name>
    <name type="common">Black leaf streak disease fungus</name>
    <name type="synonym">Mycosphaerella fijiensis</name>
    <dbReference type="NCBI Taxonomy" id="383855"/>
    <lineage>
        <taxon>Eukaryota</taxon>
        <taxon>Fungi</taxon>
        <taxon>Dikarya</taxon>
        <taxon>Ascomycota</taxon>
        <taxon>Pezizomycotina</taxon>
        <taxon>Dothideomycetes</taxon>
        <taxon>Dothideomycetidae</taxon>
        <taxon>Mycosphaerellales</taxon>
        <taxon>Mycosphaerellaceae</taxon>
        <taxon>Pseudocercospora</taxon>
    </lineage>
</organism>
<dbReference type="InterPro" id="IPR009071">
    <property type="entry name" value="HMG_box_dom"/>
</dbReference>
<feature type="domain" description="HMG box" evidence="4">
    <location>
        <begin position="146"/>
        <end position="213"/>
    </location>
</feature>
<gene>
    <name evidence="5" type="ORF">MYCFIDRAFT_213435</name>
</gene>
<keyword evidence="6" id="KW-1185">Reference proteome</keyword>
<proteinExistence type="predicted"/>
<dbReference type="Proteomes" id="UP000016932">
    <property type="component" value="Unassembled WGS sequence"/>
</dbReference>
<protein>
    <recommendedName>
        <fullName evidence="4">HMG box domain-containing protein</fullName>
    </recommendedName>
</protein>
<feature type="compositionally biased region" description="Basic residues" evidence="3">
    <location>
        <begin position="233"/>
        <end position="243"/>
    </location>
</feature>
<dbReference type="HOGENOM" id="CLU_048021_0_0_1"/>
<dbReference type="eggNOG" id="ENOG502SA5X">
    <property type="taxonomic scope" value="Eukaryota"/>
</dbReference>
<feature type="region of interest" description="Disordered" evidence="3">
    <location>
        <begin position="41"/>
        <end position="126"/>
    </location>
</feature>